<comment type="catalytic activity">
    <reaction evidence="14">
        <text>1-hexadecanoyl-2-(9Z,12Z-octadecadienoyl)-sn-glycero-3-phosphocholine + H2O = (9Z,12Z)-octadecadienoate + 1-hexadecanoyl-sn-glycero-3-phosphocholine + H(+)</text>
        <dbReference type="Rhea" id="RHEA:40811"/>
        <dbReference type="ChEBI" id="CHEBI:15377"/>
        <dbReference type="ChEBI" id="CHEBI:15378"/>
        <dbReference type="ChEBI" id="CHEBI:30245"/>
        <dbReference type="ChEBI" id="CHEBI:72998"/>
        <dbReference type="ChEBI" id="CHEBI:73002"/>
    </reaction>
    <physiologicalReaction direction="left-to-right" evidence="14">
        <dbReference type="Rhea" id="RHEA:40812"/>
    </physiologicalReaction>
</comment>
<evidence type="ECO:0000256" key="12">
    <source>
        <dbReference type="ARBA" id="ARBA00023180"/>
    </source>
</evidence>
<evidence type="ECO:0000256" key="26">
    <source>
        <dbReference type="ARBA" id="ARBA00048015"/>
    </source>
</evidence>
<comment type="catalytic activity">
    <reaction evidence="32">
        <text>1,2,3-tri-(9Z-octadecenoyl)-glycerol + H2O = di-(9Z)-octadecenoylglycerol + (9Z)-octadecenoate + H(+)</text>
        <dbReference type="Rhea" id="RHEA:38575"/>
        <dbReference type="ChEBI" id="CHEBI:15377"/>
        <dbReference type="ChEBI" id="CHEBI:15378"/>
        <dbReference type="ChEBI" id="CHEBI:30823"/>
        <dbReference type="ChEBI" id="CHEBI:53753"/>
        <dbReference type="ChEBI" id="CHEBI:75945"/>
    </reaction>
    <physiologicalReaction direction="left-to-right" evidence="32">
        <dbReference type="Rhea" id="RHEA:38576"/>
    </physiologicalReaction>
</comment>
<evidence type="ECO:0000256" key="5">
    <source>
        <dbReference type="ARBA" id="ARBA00022692"/>
    </source>
</evidence>
<dbReference type="Proteomes" id="UP000014760">
    <property type="component" value="Unassembled WGS sequence"/>
</dbReference>
<evidence type="ECO:0000256" key="42">
    <source>
        <dbReference type="ARBA" id="ARBA00049461"/>
    </source>
</evidence>
<dbReference type="GO" id="GO:0004622">
    <property type="term" value="F:phosphatidylcholine lysophospholipase activity"/>
    <property type="evidence" value="ECO:0007669"/>
    <property type="project" value="UniProtKB-EC"/>
</dbReference>
<reference evidence="45" key="3">
    <citation type="submission" date="2015-06" db="UniProtKB">
        <authorList>
            <consortium name="EnsemblMetazoa"/>
        </authorList>
    </citation>
    <scope>IDENTIFICATION</scope>
</reference>
<keyword evidence="11" id="KW-0472">Membrane</keyword>
<comment type="catalytic activity">
    <reaction evidence="22">
        <text>1,3-dihexadecanoyl-2-(9Z-octadecenoyl)glycerol + H2O = 1-hexadecanoyl-2-(9Z-octadecenoyl)-glycerol + hexadecanoate + H(+)</text>
        <dbReference type="Rhea" id="RHEA:40979"/>
        <dbReference type="ChEBI" id="CHEBI:7896"/>
        <dbReference type="ChEBI" id="CHEBI:15377"/>
        <dbReference type="ChEBI" id="CHEBI:15378"/>
        <dbReference type="ChEBI" id="CHEBI:75585"/>
        <dbReference type="ChEBI" id="CHEBI:75688"/>
    </reaction>
    <physiologicalReaction direction="left-to-right" evidence="22">
        <dbReference type="Rhea" id="RHEA:40980"/>
    </physiologicalReaction>
</comment>
<keyword evidence="5" id="KW-0812">Transmembrane</keyword>
<evidence type="ECO:0000256" key="3">
    <source>
        <dbReference type="ARBA" id="ARBA00015133"/>
    </source>
</evidence>
<evidence type="ECO:0000313" key="44">
    <source>
        <dbReference type="EMBL" id="ELU12865.1"/>
    </source>
</evidence>
<evidence type="ECO:0000313" key="45">
    <source>
        <dbReference type="EnsemblMetazoa" id="CapteP198661"/>
    </source>
</evidence>
<gene>
    <name evidence="44" type="ORF">CAPTEDRAFT_198661</name>
</gene>
<dbReference type="OrthoDB" id="10265800at2759"/>
<feature type="signal peptide" evidence="43">
    <location>
        <begin position="1"/>
        <end position="17"/>
    </location>
</feature>
<evidence type="ECO:0000256" key="28">
    <source>
        <dbReference type="ARBA" id="ARBA00048058"/>
    </source>
</evidence>
<evidence type="ECO:0000256" key="13">
    <source>
        <dbReference type="ARBA" id="ARBA00023369"/>
    </source>
</evidence>
<dbReference type="GO" id="GO:0006644">
    <property type="term" value="P:phospholipid metabolic process"/>
    <property type="evidence" value="ECO:0007669"/>
    <property type="project" value="TreeGrafter"/>
</dbReference>
<dbReference type="AlphaFoldDB" id="R7VAX9"/>
<evidence type="ECO:0000256" key="27">
    <source>
        <dbReference type="ARBA" id="ARBA00048049"/>
    </source>
</evidence>
<comment type="subcellular location">
    <subcellularLocation>
        <location evidence="1">Apical cell membrane</location>
        <topology evidence="1">Single-pass type I membrane protein</topology>
    </subcellularLocation>
</comment>
<reference evidence="46" key="1">
    <citation type="submission" date="2012-12" db="EMBL/GenBank/DDBJ databases">
        <authorList>
            <person name="Hellsten U."/>
            <person name="Grimwood J."/>
            <person name="Chapman J.A."/>
            <person name="Shapiro H."/>
            <person name="Aerts A."/>
            <person name="Otillar R.P."/>
            <person name="Terry A.Y."/>
            <person name="Boore J.L."/>
            <person name="Simakov O."/>
            <person name="Marletaz F."/>
            <person name="Cho S.-J."/>
            <person name="Edsinger-Gonzales E."/>
            <person name="Havlak P."/>
            <person name="Kuo D.-H."/>
            <person name="Larsson T."/>
            <person name="Lv J."/>
            <person name="Arendt D."/>
            <person name="Savage R."/>
            <person name="Osoegawa K."/>
            <person name="de Jong P."/>
            <person name="Lindberg D.R."/>
            <person name="Seaver E.C."/>
            <person name="Weisblat D.A."/>
            <person name="Putnam N.H."/>
            <person name="Grigoriev I.V."/>
            <person name="Rokhsar D.S."/>
        </authorList>
    </citation>
    <scope>NUCLEOTIDE SEQUENCE</scope>
    <source>
        <strain evidence="46">I ESC-2004</strain>
    </source>
</reference>
<comment type="catalytic activity">
    <reaction evidence="31">
        <text>1-octadecanoyl-2-(9Z,12Z)-octadecadienoyl-sn-glycerol + H2O = 1-octadecanoyl-sn-glycerol + (9Z,12Z)-octadecadienoate + H(+)</text>
        <dbReference type="Rhea" id="RHEA:40927"/>
        <dbReference type="ChEBI" id="CHEBI:15377"/>
        <dbReference type="ChEBI" id="CHEBI:15378"/>
        <dbReference type="ChEBI" id="CHEBI:30245"/>
        <dbReference type="ChEBI" id="CHEBI:75550"/>
        <dbReference type="ChEBI" id="CHEBI:77097"/>
    </reaction>
    <physiologicalReaction direction="left-to-right" evidence="31">
        <dbReference type="Rhea" id="RHEA:40928"/>
    </physiologicalReaction>
</comment>
<keyword evidence="10" id="KW-0443">Lipid metabolism</keyword>
<evidence type="ECO:0000256" key="37">
    <source>
        <dbReference type="ARBA" id="ARBA00048869"/>
    </source>
</evidence>
<comment type="catalytic activity">
    <reaction evidence="25">
        <text>2,3-di-(9Z)-octadecenoyl-sn-glycerol + H2O = 3-(9Z-octadecenoyl)-sn-glycerol + (9Z)-octadecenoate + H(+)</text>
        <dbReference type="Rhea" id="RHEA:42604"/>
        <dbReference type="ChEBI" id="CHEBI:15377"/>
        <dbReference type="ChEBI" id="CHEBI:15378"/>
        <dbReference type="ChEBI" id="CHEBI:30823"/>
        <dbReference type="ChEBI" id="CHEBI:75824"/>
        <dbReference type="ChEBI" id="CHEBI:75938"/>
    </reaction>
    <physiologicalReaction direction="left-to-right" evidence="25">
        <dbReference type="Rhea" id="RHEA:42605"/>
    </physiologicalReaction>
</comment>
<comment type="catalytic activity">
    <reaction evidence="35">
        <text>1-hexadecanoyl-sn-glycero-3-phosphocholine + H2O = sn-glycerol 3-phosphocholine + hexadecanoate + H(+)</text>
        <dbReference type="Rhea" id="RHEA:40435"/>
        <dbReference type="ChEBI" id="CHEBI:7896"/>
        <dbReference type="ChEBI" id="CHEBI:15377"/>
        <dbReference type="ChEBI" id="CHEBI:15378"/>
        <dbReference type="ChEBI" id="CHEBI:16870"/>
        <dbReference type="ChEBI" id="CHEBI:72998"/>
    </reaction>
    <physiologicalReaction direction="left-to-right" evidence="35">
        <dbReference type="Rhea" id="RHEA:40436"/>
    </physiologicalReaction>
</comment>
<dbReference type="GO" id="GO:0004623">
    <property type="term" value="F:phospholipase A2 activity"/>
    <property type="evidence" value="ECO:0007669"/>
    <property type="project" value="UniProtKB-EC"/>
</dbReference>
<dbReference type="InterPro" id="IPR038885">
    <property type="entry name" value="PLB1"/>
</dbReference>
<dbReference type="InterPro" id="IPR001087">
    <property type="entry name" value="GDSL"/>
</dbReference>
<evidence type="ECO:0000256" key="33">
    <source>
        <dbReference type="ARBA" id="ARBA00048454"/>
    </source>
</evidence>
<evidence type="ECO:0000256" key="2">
    <source>
        <dbReference type="ARBA" id="ARBA00009979"/>
    </source>
</evidence>
<comment type="catalytic activity">
    <reaction evidence="42">
        <text>2-(9Z-octadecenoyl)-glycerol + H2O = glycerol + (9Z)-octadecenoate + H(+)</text>
        <dbReference type="Rhea" id="RHEA:38491"/>
        <dbReference type="ChEBI" id="CHEBI:15377"/>
        <dbReference type="ChEBI" id="CHEBI:15378"/>
        <dbReference type="ChEBI" id="CHEBI:17754"/>
        <dbReference type="ChEBI" id="CHEBI:30823"/>
        <dbReference type="ChEBI" id="CHEBI:73990"/>
    </reaction>
    <physiologicalReaction direction="left-to-right" evidence="42">
        <dbReference type="Rhea" id="RHEA:38492"/>
    </physiologicalReaction>
</comment>
<keyword evidence="8" id="KW-0378">Hydrolase</keyword>
<evidence type="ECO:0000256" key="18">
    <source>
        <dbReference type="ARBA" id="ARBA00031485"/>
    </source>
</evidence>
<organism evidence="44">
    <name type="scientific">Capitella teleta</name>
    <name type="common">Polychaete worm</name>
    <dbReference type="NCBI Taxonomy" id="283909"/>
    <lineage>
        <taxon>Eukaryota</taxon>
        <taxon>Metazoa</taxon>
        <taxon>Spiralia</taxon>
        <taxon>Lophotrochozoa</taxon>
        <taxon>Annelida</taxon>
        <taxon>Polychaeta</taxon>
        <taxon>Sedentaria</taxon>
        <taxon>Scolecida</taxon>
        <taxon>Capitellidae</taxon>
        <taxon>Capitella</taxon>
    </lineage>
</organism>
<evidence type="ECO:0000313" key="46">
    <source>
        <dbReference type="Proteomes" id="UP000014760"/>
    </source>
</evidence>
<evidence type="ECO:0000256" key="11">
    <source>
        <dbReference type="ARBA" id="ARBA00023136"/>
    </source>
</evidence>
<dbReference type="InterPro" id="IPR035547">
    <property type="entry name" value="Phospholipase_B"/>
</dbReference>
<keyword evidence="7" id="KW-0677">Repeat</keyword>
<dbReference type="PANTHER" id="PTHR21325">
    <property type="entry name" value="PHOSPHOLIPASE B, PLB1"/>
    <property type="match status" value="1"/>
</dbReference>
<evidence type="ECO:0000256" key="9">
    <source>
        <dbReference type="ARBA" id="ARBA00022989"/>
    </source>
</evidence>
<protein>
    <recommendedName>
        <fullName evidence="3">Phospholipase B1, membrane-associated</fullName>
    </recommendedName>
    <alternativeName>
        <fullName evidence="16">Lysophospholipase</fullName>
    </alternativeName>
    <alternativeName>
        <fullName evidence="17">Phospholipase A2</fullName>
    </alternativeName>
    <alternativeName>
        <fullName evidence="19">Phospholipase B/lipase</fullName>
    </alternativeName>
    <alternativeName>
        <fullName evidence="18">Triacylglycerol lipase</fullName>
    </alternativeName>
</protein>
<dbReference type="EnsemblMetazoa" id="CapteT198661">
    <property type="protein sequence ID" value="CapteP198661"/>
    <property type="gene ID" value="CapteG198661"/>
</dbReference>
<dbReference type="OMA" id="HRVGCHC"/>
<evidence type="ECO:0000256" key="39">
    <source>
        <dbReference type="ARBA" id="ARBA00048939"/>
    </source>
</evidence>
<evidence type="ECO:0000256" key="29">
    <source>
        <dbReference type="ARBA" id="ARBA00048227"/>
    </source>
</evidence>
<evidence type="ECO:0000256" key="16">
    <source>
        <dbReference type="ARBA" id="ARBA00029723"/>
    </source>
</evidence>
<comment type="catalytic activity">
    <reaction evidence="34">
        <text>1-hexadecanoyl-2-(9Z-octadecenoyl)-sn-glycero-3-phosphoethanolamine + H2O = 1-hexadecanoyl-sn-glycero-3-phosphoethanolamine + (9Z)-octadecenoate + H(+)</text>
        <dbReference type="Rhea" id="RHEA:40911"/>
        <dbReference type="ChEBI" id="CHEBI:15377"/>
        <dbReference type="ChEBI" id="CHEBI:15378"/>
        <dbReference type="ChEBI" id="CHEBI:30823"/>
        <dbReference type="ChEBI" id="CHEBI:73004"/>
        <dbReference type="ChEBI" id="CHEBI:73007"/>
    </reaction>
    <physiologicalReaction direction="left-to-right" evidence="34">
        <dbReference type="Rhea" id="RHEA:40912"/>
    </physiologicalReaction>
</comment>
<dbReference type="HOGENOM" id="CLU_038975_0_0_1"/>
<sequence>MKSLLLFAVICCGVAHGAKRPLSEQYLNTISKLYGLDIRASNSDFLEFALKEQERLLKQKSKRELVVGEPVLDCDTTNPGGEPTTVHDLRPWDIDLVGALGDSITAGFGVGANNLPEVVINNRGESWSIGGDRSLFGEDRVVTLPNIIRQWNPDVEGFAIGTGGTTNSNSGLNRAVGGATNRNMLDQAENLISRIQSDDRYDFDNDWKIITLFVGGNDLCAACRNSNYHPEAHRDGIEAALDELHANLPRALVQVVGMFDITVLTELSTGGLCDLMQSGFCNCVTNPETRPEMRPTQLSYVNLLDELISSGKYDNRDDFTVVFQPHMRDIVPPKDENGEFYPDFLSYDCFHPARPAHQMFAMYLWDAMLTPVGEKTYWEEADPNHTVITCPREGAPYIYTNLNSRRMVKSNVDKKTEVNIRQLCNR</sequence>
<comment type="catalytic activity">
    <reaction evidence="40">
        <text>1,2-dihexadecanoyl-sn-glycero-3-phosphocholine + 2 H2O = sn-glycerol 3-phosphocholine + 2 hexadecanoate + 2 H(+)</text>
        <dbReference type="Rhea" id="RHEA:40975"/>
        <dbReference type="ChEBI" id="CHEBI:7896"/>
        <dbReference type="ChEBI" id="CHEBI:15377"/>
        <dbReference type="ChEBI" id="CHEBI:15378"/>
        <dbReference type="ChEBI" id="CHEBI:16870"/>
        <dbReference type="ChEBI" id="CHEBI:72999"/>
    </reaction>
    <physiologicalReaction direction="left-to-right" evidence="40">
        <dbReference type="Rhea" id="RHEA:40976"/>
    </physiologicalReaction>
</comment>
<comment type="catalytic activity">
    <reaction evidence="37">
        <text>1,3-dihexadecanoyl-2-(9Z-octadecenoyl)glycerol + H2O = 1,3-dihexadecanoylglycerol + (9Z)-octadecenoate + H(+)</text>
        <dbReference type="Rhea" id="RHEA:40983"/>
        <dbReference type="ChEBI" id="CHEBI:15377"/>
        <dbReference type="ChEBI" id="CHEBI:15378"/>
        <dbReference type="ChEBI" id="CHEBI:30823"/>
        <dbReference type="ChEBI" id="CHEBI:75688"/>
        <dbReference type="ChEBI" id="CHEBI:77619"/>
    </reaction>
    <physiologicalReaction direction="left-to-right" evidence="37">
        <dbReference type="Rhea" id="RHEA:40984"/>
    </physiologicalReaction>
</comment>
<evidence type="ECO:0000256" key="23">
    <source>
        <dbReference type="ARBA" id="ARBA00047438"/>
    </source>
</evidence>
<evidence type="ECO:0000256" key="20">
    <source>
        <dbReference type="ARBA" id="ARBA00045916"/>
    </source>
</evidence>
<evidence type="ECO:0000256" key="4">
    <source>
        <dbReference type="ARBA" id="ARBA00022475"/>
    </source>
</evidence>
<keyword evidence="4" id="KW-1003">Cell membrane</keyword>
<comment type="catalytic activity">
    <reaction evidence="41">
        <text>1,3-di-(9Z-octadecenoyl)-glycerol + H2O = 1-(9Z-octadecenoyl)-glycerol + (9Z)-octadecenoate + H(+)</text>
        <dbReference type="Rhea" id="RHEA:39939"/>
        <dbReference type="ChEBI" id="CHEBI:15377"/>
        <dbReference type="ChEBI" id="CHEBI:15378"/>
        <dbReference type="ChEBI" id="CHEBI:30823"/>
        <dbReference type="ChEBI" id="CHEBI:75342"/>
        <dbReference type="ChEBI" id="CHEBI:75735"/>
    </reaction>
    <physiologicalReaction direction="left-to-right" evidence="41">
        <dbReference type="Rhea" id="RHEA:39940"/>
    </physiologicalReaction>
</comment>
<feature type="chain" id="PRO_5008788925" description="Phospholipase B1, membrane-associated" evidence="43">
    <location>
        <begin position="18"/>
        <end position="426"/>
    </location>
</feature>
<dbReference type="GO" id="GO:0004806">
    <property type="term" value="F:triacylglycerol lipase activity"/>
    <property type="evidence" value="ECO:0007669"/>
    <property type="project" value="UniProtKB-EC"/>
</dbReference>
<evidence type="ECO:0000256" key="35">
    <source>
        <dbReference type="ARBA" id="ARBA00048656"/>
    </source>
</evidence>
<dbReference type="Pfam" id="PF00657">
    <property type="entry name" value="Lipase_GDSL"/>
    <property type="match status" value="1"/>
</dbReference>
<evidence type="ECO:0000256" key="31">
    <source>
        <dbReference type="ARBA" id="ARBA00048374"/>
    </source>
</evidence>
<comment type="catalytic activity">
    <reaction evidence="21">
        <text>1-hexadecanoyl-2-(9Z)-octadecenoyl-3-octadecanoyl-sn-glycerol + H2O = 2-(9Z-octadecenoyl)-3-octadecanoyl-sn-glycerol + hexadecanoate + H(+)</text>
        <dbReference type="Rhea" id="RHEA:41107"/>
        <dbReference type="ChEBI" id="CHEBI:7896"/>
        <dbReference type="ChEBI" id="CHEBI:15377"/>
        <dbReference type="ChEBI" id="CHEBI:15378"/>
        <dbReference type="ChEBI" id="CHEBI:75558"/>
        <dbReference type="ChEBI" id="CHEBI:77623"/>
    </reaction>
    <physiologicalReaction direction="left-to-right" evidence="21">
        <dbReference type="Rhea" id="RHEA:41108"/>
    </physiologicalReaction>
</comment>
<dbReference type="InterPro" id="IPR036514">
    <property type="entry name" value="SGNH_hydro_sf"/>
</dbReference>
<dbReference type="EMBL" id="KB295623">
    <property type="protein sequence ID" value="ELU12865.1"/>
    <property type="molecule type" value="Genomic_DNA"/>
</dbReference>
<dbReference type="SUPFAM" id="SSF52266">
    <property type="entry name" value="SGNH hydrolase"/>
    <property type="match status" value="1"/>
</dbReference>
<evidence type="ECO:0000256" key="14">
    <source>
        <dbReference type="ARBA" id="ARBA00023408"/>
    </source>
</evidence>
<keyword evidence="12" id="KW-0325">Glycoprotein</keyword>
<evidence type="ECO:0000256" key="38">
    <source>
        <dbReference type="ARBA" id="ARBA00048872"/>
    </source>
</evidence>
<comment type="catalytic activity">
    <reaction evidence="28">
        <text>1,2-di-(9Z-octadecenoyl)-sn-glycero-3-phosphocholine + H2O = 1-(9Z-octadecenoyl)-sn-glycero-3-phosphocholine + (9Z)-octadecenoate + H(+)</text>
        <dbReference type="Rhea" id="RHEA:40923"/>
        <dbReference type="ChEBI" id="CHEBI:15377"/>
        <dbReference type="ChEBI" id="CHEBI:15378"/>
        <dbReference type="ChEBI" id="CHEBI:28610"/>
        <dbReference type="ChEBI" id="CHEBI:30823"/>
        <dbReference type="ChEBI" id="CHEBI:74669"/>
    </reaction>
    <physiologicalReaction direction="left-to-right" evidence="28">
        <dbReference type="Rhea" id="RHEA:40924"/>
    </physiologicalReaction>
</comment>
<comment type="catalytic activity">
    <reaction evidence="15">
        <text>a 1,2-diacyl-sn-glycero-3-phosphocholine + H2O = a 1-acyl-sn-glycero-3-phosphocholine + a fatty acid + H(+)</text>
        <dbReference type="Rhea" id="RHEA:15801"/>
        <dbReference type="ChEBI" id="CHEBI:15377"/>
        <dbReference type="ChEBI" id="CHEBI:15378"/>
        <dbReference type="ChEBI" id="CHEBI:28868"/>
        <dbReference type="ChEBI" id="CHEBI:57643"/>
        <dbReference type="ChEBI" id="CHEBI:58168"/>
        <dbReference type="EC" id="3.1.1.4"/>
    </reaction>
    <physiologicalReaction direction="left-to-right" evidence="15">
        <dbReference type="Rhea" id="RHEA:15802"/>
    </physiologicalReaction>
</comment>
<evidence type="ECO:0000256" key="36">
    <source>
        <dbReference type="ARBA" id="ARBA00048699"/>
    </source>
</evidence>
<evidence type="ECO:0000256" key="15">
    <source>
        <dbReference type="ARBA" id="ARBA00023422"/>
    </source>
</evidence>
<proteinExistence type="inferred from homology"/>
<evidence type="ECO:0000256" key="34">
    <source>
        <dbReference type="ARBA" id="ARBA00048613"/>
    </source>
</evidence>
<comment type="similarity">
    <text evidence="2">Belongs to the 'GDSL' lipolytic enzyme family. Phospholipase B1 subfamily.</text>
</comment>
<dbReference type="CDD" id="cd01824">
    <property type="entry name" value="Phospholipase_B_like"/>
    <property type="match status" value="1"/>
</dbReference>
<comment type="catalytic activity">
    <reaction evidence="39">
        <text>1-hexadecanoyl-2-(9Z)-octadecenoyl-3-octadecanoyl-sn-glycerol + H2O = 1-hexadecanoyl-3-octadecanoyl-sn-glycerol + (9Z)-octadecenoate + H(+)</text>
        <dbReference type="Rhea" id="RHEA:41103"/>
        <dbReference type="ChEBI" id="CHEBI:15377"/>
        <dbReference type="ChEBI" id="CHEBI:15378"/>
        <dbReference type="ChEBI" id="CHEBI:30823"/>
        <dbReference type="ChEBI" id="CHEBI:77623"/>
        <dbReference type="ChEBI" id="CHEBI:77624"/>
    </reaction>
    <physiologicalReaction direction="left-to-right" evidence="39">
        <dbReference type="Rhea" id="RHEA:41104"/>
    </physiologicalReaction>
</comment>
<evidence type="ECO:0000256" key="30">
    <source>
        <dbReference type="ARBA" id="ARBA00048362"/>
    </source>
</evidence>
<comment type="catalytic activity">
    <reaction evidence="23">
        <text>1-(9Z-octadecenoyl)-glycerol + H2O = glycerol + (9Z)-octadecenoate + H(+)</text>
        <dbReference type="Rhea" id="RHEA:38487"/>
        <dbReference type="ChEBI" id="CHEBI:15377"/>
        <dbReference type="ChEBI" id="CHEBI:15378"/>
        <dbReference type="ChEBI" id="CHEBI:17754"/>
        <dbReference type="ChEBI" id="CHEBI:30823"/>
        <dbReference type="ChEBI" id="CHEBI:75342"/>
    </reaction>
    <physiologicalReaction direction="left-to-right" evidence="23">
        <dbReference type="Rhea" id="RHEA:38488"/>
    </physiologicalReaction>
</comment>
<comment type="catalytic activity">
    <reaction evidence="38">
        <text>1-O-hexadecyl-2-(9Z)-octadecenoyl-sn-glycero-3-phosphocholine + H2O = 1-O-hexadecyl-sn-glycero-3-phosphocholine + (9Z)-octadecenoate + H(+)</text>
        <dbReference type="Rhea" id="RHEA:40915"/>
        <dbReference type="ChEBI" id="CHEBI:15377"/>
        <dbReference type="ChEBI" id="CHEBI:15378"/>
        <dbReference type="ChEBI" id="CHEBI:30823"/>
        <dbReference type="ChEBI" id="CHEBI:34112"/>
        <dbReference type="ChEBI" id="CHEBI:64496"/>
    </reaction>
    <physiologicalReaction direction="left-to-right" evidence="38">
        <dbReference type="Rhea" id="RHEA:40916"/>
    </physiologicalReaction>
</comment>
<reference evidence="44 46" key="2">
    <citation type="journal article" date="2013" name="Nature">
        <title>Insights into bilaterian evolution from three spiralian genomes.</title>
        <authorList>
            <person name="Simakov O."/>
            <person name="Marletaz F."/>
            <person name="Cho S.J."/>
            <person name="Edsinger-Gonzales E."/>
            <person name="Havlak P."/>
            <person name="Hellsten U."/>
            <person name="Kuo D.H."/>
            <person name="Larsson T."/>
            <person name="Lv J."/>
            <person name="Arendt D."/>
            <person name="Savage R."/>
            <person name="Osoegawa K."/>
            <person name="de Jong P."/>
            <person name="Grimwood J."/>
            <person name="Chapman J.A."/>
            <person name="Shapiro H."/>
            <person name="Aerts A."/>
            <person name="Otillar R.P."/>
            <person name="Terry A.Y."/>
            <person name="Boore J.L."/>
            <person name="Grigoriev I.V."/>
            <person name="Lindberg D.R."/>
            <person name="Seaver E.C."/>
            <person name="Weisblat D.A."/>
            <person name="Putnam N.H."/>
            <person name="Rokhsar D.S."/>
        </authorList>
    </citation>
    <scope>NUCLEOTIDE SEQUENCE</scope>
    <source>
        <strain evidence="44 46">I ESC-2004</strain>
    </source>
</reference>
<evidence type="ECO:0000256" key="8">
    <source>
        <dbReference type="ARBA" id="ARBA00022801"/>
    </source>
</evidence>
<evidence type="ECO:0000256" key="10">
    <source>
        <dbReference type="ARBA" id="ARBA00023098"/>
    </source>
</evidence>
<comment type="catalytic activity">
    <reaction evidence="13">
        <text>a triacylglycerol + H2O = a diacylglycerol + a fatty acid + H(+)</text>
        <dbReference type="Rhea" id="RHEA:12044"/>
        <dbReference type="ChEBI" id="CHEBI:15377"/>
        <dbReference type="ChEBI" id="CHEBI:15378"/>
        <dbReference type="ChEBI" id="CHEBI:17855"/>
        <dbReference type="ChEBI" id="CHEBI:18035"/>
        <dbReference type="ChEBI" id="CHEBI:28868"/>
        <dbReference type="EC" id="3.1.1.3"/>
    </reaction>
    <physiologicalReaction direction="left-to-right" evidence="13">
        <dbReference type="Rhea" id="RHEA:12045"/>
    </physiologicalReaction>
</comment>
<evidence type="ECO:0000256" key="43">
    <source>
        <dbReference type="SAM" id="SignalP"/>
    </source>
</evidence>
<evidence type="ECO:0000256" key="22">
    <source>
        <dbReference type="ARBA" id="ARBA00047363"/>
    </source>
</evidence>
<evidence type="ECO:0000256" key="25">
    <source>
        <dbReference type="ARBA" id="ARBA00048011"/>
    </source>
</evidence>
<dbReference type="Gene3D" id="3.40.50.1110">
    <property type="entry name" value="SGNH hydrolase"/>
    <property type="match status" value="1"/>
</dbReference>
<comment type="catalytic activity">
    <reaction evidence="27">
        <text>a 1-O-alkyl-2-acyl-sn-glycero-3-phosphocholine + H2O = a 1-O-alkyl-sn-glycero-3-phosphocholine + a fatty acid + H(+)</text>
        <dbReference type="Rhea" id="RHEA:36231"/>
        <dbReference type="ChEBI" id="CHEBI:15377"/>
        <dbReference type="ChEBI" id="CHEBI:15378"/>
        <dbReference type="ChEBI" id="CHEBI:28868"/>
        <dbReference type="ChEBI" id="CHEBI:30909"/>
        <dbReference type="ChEBI" id="CHEBI:36702"/>
        <dbReference type="EC" id="3.1.1.4"/>
    </reaction>
    <physiologicalReaction direction="left-to-right" evidence="27">
        <dbReference type="Rhea" id="RHEA:36232"/>
    </physiologicalReaction>
</comment>
<evidence type="ECO:0000256" key="17">
    <source>
        <dbReference type="ARBA" id="ARBA00031182"/>
    </source>
</evidence>
<comment type="function">
    <text evidence="20">Calcium-independent membrane-associated phospholipase that catalyzes complete diacylation of phospholipids by hydrolyzing both sn-1 and sn-2 fatty acyl chains attached to the glycerol backbone (phospholipase B activity). Has dual phospholipase and lysophospholipase activities toward diacylphospholipids. Preferentially cleaves sn-2 ester bonds over sn-1 bonds. Acts as a lipase toward glycerolipid substrates. Hydrolyzes fatty acyl chains of diacylglycerols with preference for the sn-2 position and of triacylglycerols with not positional selectivity. May also hydrolyze long chain retinyl esters such as retinyl palmitate. May contribute to digestion of dietary phospholipids, glycerolipids and retinoids, facilitating lipid absorption at the brush border.</text>
</comment>
<keyword evidence="46" id="KW-1185">Reference proteome</keyword>
<comment type="catalytic activity">
    <reaction evidence="30">
        <text>1-hexadecanoyl-2-(9Z,12Z-octadecadienoyl)-sn-glycero-3-phosphocholine + H2O = 2-(9Z,12Z-octadecadienoyl)-sn-glycero-3-phosphocholine + hexadecanoate + H(+)</text>
        <dbReference type="Rhea" id="RHEA:40971"/>
        <dbReference type="ChEBI" id="CHEBI:7896"/>
        <dbReference type="ChEBI" id="CHEBI:15377"/>
        <dbReference type="ChEBI" id="CHEBI:15378"/>
        <dbReference type="ChEBI" id="CHEBI:73002"/>
        <dbReference type="ChEBI" id="CHEBI:76084"/>
    </reaction>
    <physiologicalReaction direction="left-to-right" evidence="30">
        <dbReference type="Rhea" id="RHEA:40972"/>
    </physiologicalReaction>
</comment>
<evidence type="ECO:0000256" key="32">
    <source>
        <dbReference type="ARBA" id="ARBA00048386"/>
    </source>
</evidence>
<dbReference type="FunFam" id="3.40.50.1110:FF:000005">
    <property type="entry name" value="Phospholipase B1"/>
    <property type="match status" value="1"/>
</dbReference>
<dbReference type="GO" id="GO:0016324">
    <property type="term" value="C:apical plasma membrane"/>
    <property type="evidence" value="ECO:0007669"/>
    <property type="project" value="UniProtKB-SubCell"/>
</dbReference>
<dbReference type="PANTHER" id="PTHR21325:SF31">
    <property type="entry name" value="GH22081P-RELATED"/>
    <property type="match status" value="1"/>
</dbReference>
<name>R7VAX9_CAPTE</name>
<dbReference type="EMBL" id="AMQN01000768">
    <property type="status" value="NOT_ANNOTATED_CDS"/>
    <property type="molecule type" value="Genomic_DNA"/>
</dbReference>
<accession>R7VAX9</accession>
<comment type="catalytic activity">
    <reaction evidence="29">
        <text>1,2-dihexadecanoyl-sn-glycero-3-phosphocholine + H2O = 1-hexadecanoyl-sn-glycero-3-phosphocholine + hexadecanoate + H(+)</text>
        <dbReference type="Rhea" id="RHEA:41223"/>
        <dbReference type="ChEBI" id="CHEBI:7896"/>
        <dbReference type="ChEBI" id="CHEBI:15377"/>
        <dbReference type="ChEBI" id="CHEBI:15378"/>
        <dbReference type="ChEBI" id="CHEBI:72998"/>
        <dbReference type="ChEBI" id="CHEBI:72999"/>
    </reaction>
    <physiologicalReaction direction="left-to-right" evidence="29">
        <dbReference type="Rhea" id="RHEA:41224"/>
    </physiologicalReaction>
</comment>
<comment type="catalytic activity">
    <reaction evidence="36">
        <text>1-hexadecanoyl-2-(9Z-octadecenoyl)-sn-glycero-3-phosphocholine + H2O = 1-hexadecanoyl-sn-glycero-3-phosphocholine + (9Z)-octadecenoate + H(+)</text>
        <dbReference type="Rhea" id="RHEA:38779"/>
        <dbReference type="ChEBI" id="CHEBI:15377"/>
        <dbReference type="ChEBI" id="CHEBI:15378"/>
        <dbReference type="ChEBI" id="CHEBI:30823"/>
        <dbReference type="ChEBI" id="CHEBI:72998"/>
        <dbReference type="ChEBI" id="CHEBI:73001"/>
    </reaction>
    <physiologicalReaction direction="left-to-right" evidence="36">
        <dbReference type="Rhea" id="RHEA:38780"/>
    </physiologicalReaction>
</comment>
<evidence type="ECO:0000256" key="21">
    <source>
        <dbReference type="ARBA" id="ARBA00047324"/>
    </source>
</evidence>
<evidence type="ECO:0000256" key="40">
    <source>
        <dbReference type="ARBA" id="ARBA00049363"/>
    </source>
</evidence>
<comment type="catalytic activity">
    <reaction evidence="26">
        <text>1-hexadecanoyl-2-(9Z-octadecenoyl)-sn-glycero-3-phospho-(1'-sn-glycerol) + H2O = 1-hexadecanoyl-sn-glycero-3-phospho-(1'-sn-glycerol) + (9Z)-octadecenoate + H(+)</text>
        <dbReference type="Rhea" id="RHEA:40919"/>
        <dbReference type="ChEBI" id="CHEBI:15377"/>
        <dbReference type="ChEBI" id="CHEBI:15378"/>
        <dbReference type="ChEBI" id="CHEBI:30823"/>
        <dbReference type="ChEBI" id="CHEBI:72841"/>
        <dbReference type="ChEBI" id="CHEBI:75158"/>
    </reaction>
    <physiologicalReaction direction="left-to-right" evidence="26">
        <dbReference type="Rhea" id="RHEA:40920"/>
    </physiologicalReaction>
</comment>
<evidence type="ECO:0000256" key="24">
    <source>
        <dbReference type="ARBA" id="ARBA00047459"/>
    </source>
</evidence>
<dbReference type="STRING" id="283909.R7VAX9"/>
<keyword evidence="9" id="KW-1133">Transmembrane helix</keyword>
<comment type="catalytic activity">
    <reaction evidence="24">
        <text>1-hexadecanoyl-2-(9Z)-octadecenoyl-3-octadecanoyl-sn-glycerol + H2O = 1-hexadecanoyl-2-(9Z-octadecenoyl)-sn-glycerol + octadecanoate + H(+)</text>
        <dbReference type="Rhea" id="RHEA:41111"/>
        <dbReference type="ChEBI" id="CHEBI:15377"/>
        <dbReference type="ChEBI" id="CHEBI:15378"/>
        <dbReference type="ChEBI" id="CHEBI:25629"/>
        <dbReference type="ChEBI" id="CHEBI:75466"/>
        <dbReference type="ChEBI" id="CHEBI:77623"/>
    </reaction>
    <physiologicalReaction direction="left-to-right" evidence="24">
        <dbReference type="Rhea" id="RHEA:41112"/>
    </physiologicalReaction>
</comment>
<evidence type="ECO:0000256" key="6">
    <source>
        <dbReference type="ARBA" id="ARBA00022729"/>
    </source>
</evidence>
<keyword evidence="6 43" id="KW-0732">Signal</keyword>
<comment type="catalytic activity">
    <reaction evidence="33">
        <text>a 1-acyl-sn-glycero-3-phosphocholine + H2O = sn-glycerol 3-phosphocholine + a fatty acid + H(+)</text>
        <dbReference type="Rhea" id="RHEA:15177"/>
        <dbReference type="ChEBI" id="CHEBI:15377"/>
        <dbReference type="ChEBI" id="CHEBI:15378"/>
        <dbReference type="ChEBI" id="CHEBI:16870"/>
        <dbReference type="ChEBI" id="CHEBI:28868"/>
        <dbReference type="ChEBI" id="CHEBI:58168"/>
        <dbReference type="EC" id="3.1.1.5"/>
    </reaction>
    <physiologicalReaction direction="left-to-right" evidence="33">
        <dbReference type="Rhea" id="RHEA:15178"/>
    </physiologicalReaction>
</comment>
<evidence type="ECO:0000256" key="41">
    <source>
        <dbReference type="ARBA" id="ARBA00049372"/>
    </source>
</evidence>
<evidence type="ECO:0000256" key="1">
    <source>
        <dbReference type="ARBA" id="ARBA00004247"/>
    </source>
</evidence>
<evidence type="ECO:0000256" key="19">
    <source>
        <dbReference type="ARBA" id="ARBA00033022"/>
    </source>
</evidence>
<evidence type="ECO:0000256" key="7">
    <source>
        <dbReference type="ARBA" id="ARBA00022737"/>
    </source>
</evidence>